<evidence type="ECO:0000259" key="10">
    <source>
        <dbReference type="Pfam" id="PF21082"/>
    </source>
</evidence>
<evidence type="ECO:0000256" key="7">
    <source>
        <dbReference type="SAM" id="Phobius"/>
    </source>
</evidence>
<evidence type="ECO:0000256" key="3">
    <source>
        <dbReference type="ARBA" id="ARBA00022475"/>
    </source>
</evidence>
<sequence>MRTNGRSSLGRLALGVLLSALLCLALPLPSFGADPEPKAPAPAVNPDCAAKPVWVTLDGWRVLELRSVPGAQKLDDFAARASRRLRQLARDDTFQPSQLVVRGQPPYTFIGIDSDGTFLTEMAVEARGAACFGLTPQALAERYRDELRVAIARYRKSNNLRSWLEGMALALLVLGVFVLWLRLQLMLNRRIRDRIQNPRSFPLLRRVRLLHQLLDAEQARGLLQRLRAVLHWSLLLLISYLLIPLLLGFFPPTEGIANGLRSQILDLVGGALGAVVAAIPDLLSMLVILAITVLLIRTSNAWFSSLDRGHIRLPGFYPEWALPTARLAAILITLMGLALAYPYIPGSNSKAFQGAGLLLGVLAALGSSAIATNIISGLMLIYTRAFRDGDRVEINGTVGVVQERALLVTRVKTPRNELVSIPNATVISSSIVNFSFSRREIRQPVAIAPTITIGYDVPWRQVHGLMLAAARATPGITEEIKPYVLQTALNDFHISYELNAFVKDAGTYRETLSELLAALQDQFAAADVEILSPGYHAIRNGNRSTVPKPDA</sequence>
<dbReference type="Pfam" id="PF21082">
    <property type="entry name" value="MS_channel_3rd"/>
    <property type="match status" value="1"/>
</dbReference>
<dbReference type="EMBL" id="JAYGHY010000008">
    <property type="protein sequence ID" value="MEA5441790.1"/>
    <property type="molecule type" value="Genomic_DNA"/>
</dbReference>
<reference evidence="11 12" key="1">
    <citation type="submission" date="2023-12" db="EMBL/GenBank/DDBJ databases">
        <title>Baltic Sea Cyanobacteria.</title>
        <authorList>
            <person name="Delbaje E."/>
            <person name="Fewer D.P."/>
            <person name="Shishido T.K."/>
        </authorList>
    </citation>
    <scope>NUCLEOTIDE SEQUENCE [LARGE SCALE GENOMIC DNA]</scope>
    <source>
        <strain evidence="11 12">UHCC 0281</strain>
    </source>
</reference>
<dbReference type="InterPro" id="IPR011066">
    <property type="entry name" value="MscS_channel_C_sf"/>
</dbReference>
<keyword evidence="3" id="KW-1003">Cell membrane</keyword>
<gene>
    <name evidence="11" type="ORF">VB739_04410</name>
</gene>
<evidence type="ECO:0000256" key="2">
    <source>
        <dbReference type="ARBA" id="ARBA00008017"/>
    </source>
</evidence>
<feature type="transmembrane region" description="Helical" evidence="7">
    <location>
        <begin position="356"/>
        <end position="382"/>
    </location>
</feature>
<feature type="transmembrane region" description="Helical" evidence="7">
    <location>
        <begin position="163"/>
        <end position="183"/>
    </location>
</feature>
<dbReference type="PANTHER" id="PTHR30221:SF18">
    <property type="entry name" value="SLL0590 PROTEIN"/>
    <property type="match status" value="1"/>
</dbReference>
<keyword evidence="4 7" id="KW-0812">Transmembrane</keyword>
<dbReference type="InterPro" id="IPR010920">
    <property type="entry name" value="LSM_dom_sf"/>
</dbReference>
<keyword evidence="6 7" id="KW-0472">Membrane</keyword>
<dbReference type="InterPro" id="IPR023408">
    <property type="entry name" value="MscS_beta-dom_sf"/>
</dbReference>
<feature type="signal peptide" evidence="8">
    <location>
        <begin position="1"/>
        <end position="32"/>
    </location>
</feature>
<evidence type="ECO:0000256" key="8">
    <source>
        <dbReference type="SAM" id="SignalP"/>
    </source>
</evidence>
<dbReference type="InterPro" id="IPR049278">
    <property type="entry name" value="MS_channel_C"/>
</dbReference>
<comment type="subcellular location">
    <subcellularLocation>
        <location evidence="1">Cell membrane</location>
        <topology evidence="1">Multi-pass membrane protein</topology>
    </subcellularLocation>
</comment>
<dbReference type="Gene3D" id="2.30.30.60">
    <property type="match status" value="1"/>
</dbReference>
<evidence type="ECO:0000256" key="4">
    <source>
        <dbReference type="ARBA" id="ARBA00022692"/>
    </source>
</evidence>
<evidence type="ECO:0000256" key="1">
    <source>
        <dbReference type="ARBA" id="ARBA00004651"/>
    </source>
</evidence>
<comment type="caution">
    <text evidence="11">The sequence shown here is derived from an EMBL/GenBank/DDBJ whole genome shotgun (WGS) entry which is preliminary data.</text>
</comment>
<dbReference type="Gene3D" id="3.30.70.100">
    <property type="match status" value="1"/>
</dbReference>
<feature type="domain" description="Mechanosensitive ion channel MscS C-terminal" evidence="10">
    <location>
        <begin position="450"/>
        <end position="530"/>
    </location>
</feature>
<keyword evidence="5 7" id="KW-1133">Transmembrane helix</keyword>
<keyword evidence="8" id="KW-0732">Signal</keyword>
<dbReference type="Proteomes" id="UP001302329">
    <property type="component" value="Unassembled WGS sequence"/>
</dbReference>
<evidence type="ECO:0000259" key="9">
    <source>
        <dbReference type="Pfam" id="PF00924"/>
    </source>
</evidence>
<proteinExistence type="inferred from homology"/>
<feature type="transmembrane region" description="Helical" evidence="7">
    <location>
        <begin position="317"/>
        <end position="344"/>
    </location>
</feature>
<protein>
    <submittedName>
        <fullName evidence="11">Mechanosensitive ion channel domain-containing protein</fullName>
    </submittedName>
</protein>
<dbReference type="InterPro" id="IPR006685">
    <property type="entry name" value="MscS_channel_2nd"/>
</dbReference>
<comment type="similarity">
    <text evidence="2">Belongs to the MscS (TC 1.A.23) family.</text>
</comment>
<dbReference type="RefSeq" id="WP_323355901.1">
    <property type="nucleotide sequence ID" value="NZ_JAYGHY010000008.1"/>
</dbReference>
<feature type="chain" id="PRO_5045214531" evidence="8">
    <location>
        <begin position="33"/>
        <end position="551"/>
    </location>
</feature>
<feature type="transmembrane region" description="Helical" evidence="7">
    <location>
        <begin position="270"/>
        <end position="296"/>
    </location>
</feature>
<evidence type="ECO:0000313" key="12">
    <source>
        <dbReference type="Proteomes" id="UP001302329"/>
    </source>
</evidence>
<name>A0ABU5STH2_9CYAN</name>
<dbReference type="SUPFAM" id="SSF82689">
    <property type="entry name" value="Mechanosensitive channel protein MscS (YggB), C-terminal domain"/>
    <property type="match status" value="1"/>
</dbReference>
<keyword evidence="12" id="KW-1185">Reference proteome</keyword>
<feature type="domain" description="Mechanosensitive ion channel MscS" evidence="9">
    <location>
        <begin position="371"/>
        <end position="435"/>
    </location>
</feature>
<accession>A0ABU5STH2</accession>
<dbReference type="InterPro" id="IPR045275">
    <property type="entry name" value="MscS_archaea/bacteria_type"/>
</dbReference>
<evidence type="ECO:0000256" key="6">
    <source>
        <dbReference type="ARBA" id="ARBA00023136"/>
    </source>
</evidence>
<dbReference type="Pfam" id="PF00924">
    <property type="entry name" value="MS_channel_2nd"/>
    <property type="match status" value="1"/>
</dbReference>
<organism evidence="11 12">
    <name type="scientific">Cyanobium gracile UHCC 0281</name>
    <dbReference type="NCBI Taxonomy" id="3110309"/>
    <lineage>
        <taxon>Bacteria</taxon>
        <taxon>Bacillati</taxon>
        <taxon>Cyanobacteriota</taxon>
        <taxon>Cyanophyceae</taxon>
        <taxon>Synechococcales</taxon>
        <taxon>Prochlorococcaceae</taxon>
        <taxon>Cyanobium</taxon>
    </lineage>
</organism>
<evidence type="ECO:0000256" key="5">
    <source>
        <dbReference type="ARBA" id="ARBA00022989"/>
    </source>
</evidence>
<dbReference type="SUPFAM" id="SSF50182">
    <property type="entry name" value="Sm-like ribonucleoproteins"/>
    <property type="match status" value="1"/>
</dbReference>
<dbReference type="PANTHER" id="PTHR30221">
    <property type="entry name" value="SMALL-CONDUCTANCE MECHANOSENSITIVE CHANNEL"/>
    <property type="match status" value="1"/>
</dbReference>
<feature type="transmembrane region" description="Helical" evidence="7">
    <location>
        <begin position="229"/>
        <end position="250"/>
    </location>
</feature>
<evidence type="ECO:0000313" key="11">
    <source>
        <dbReference type="EMBL" id="MEA5441790.1"/>
    </source>
</evidence>